<dbReference type="STRING" id="7868.ENSCMIP00000041049"/>
<dbReference type="Proteomes" id="UP000314986">
    <property type="component" value="Unassembled WGS sequence"/>
</dbReference>
<reference evidence="3" key="3">
    <citation type="journal article" date="2014" name="Nature">
        <title>Elephant shark genome provides unique insights into gnathostome evolution.</title>
        <authorList>
            <consortium name="International Elephant Shark Genome Sequencing Consortium"/>
            <person name="Venkatesh B."/>
            <person name="Lee A.P."/>
            <person name="Ravi V."/>
            <person name="Maurya A.K."/>
            <person name="Lian M.M."/>
            <person name="Swann J.B."/>
            <person name="Ohta Y."/>
            <person name="Flajnik M.F."/>
            <person name="Sutoh Y."/>
            <person name="Kasahara M."/>
            <person name="Hoon S."/>
            <person name="Gangu V."/>
            <person name="Roy S.W."/>
            <person name="Irimia M."/>
            <person name="Korzh V."/>
            <person name="Kondrychyn I."/>
            <person name="Lim Z.W."/>
            <person name="Tay B.H."/>
            <person name="Tohari S."/>
            <person name="Kong K.W."/>
            <person name="Ho S."/>
            <person name="Lorente-Galdos B."/>
            <person name="Quilez J."/>
            <person name="Marques-Bonet T."/>
            <person name="Raney B.J."/>
            <person name="Ingham P.W."/>
            <person name="Tay A."/>
            <person name="Hillier L.W."/>
            <person name="Minx P."/>
            <person name="Boehm T."/>
            <person name="Wilson R.K."/>
            <person name="Brenner S."/>
            <person name="Warren W.C."/>
        </authorList>
    </citation>
    <scope>NUCLEOTIDE SEQUENCE [LARGE SCALE GENOMIC DNA]</scope>
</reference>
<dbReference type="GeneTree" id="ENSGT00850000132411"/>
<reference evidence="2" key="5">
    <citation type="submission" date="2025-09" db="UniProtKB">
        <authorList>
            <consortium name="Ensembl"/>
        </authorList>
    </citation>
    <scope>IDENTIFICATION</scope>
</reference>
<dbReference type="FunFam" id="3.30.710.10:FF:000076">
    <property type="entry name" value="rho-related BTB domain-containing protein 3"/>
    <property type="match status" value="1"/>
</dbReference>
<accession>A0A4W3JCG8</accession>
<proteinExistence type="predicted"/>
<evidence type="ECO:0000259" key="1">
    <source>
        <dbReference type="PROSITE" id="PS50097"/>
    </source>
</evidence>
<dbReference type="CDD" id="cd18532">
    <property type="entry name" value="BACK_RHOBTB3"/>
    <property type="match status" value="1"/>
</dbReference>
<dbReference type="CDD" id="cd18357">
    <property type="entry name" value="BTB1_POZ_RHOBTB3"/>
    <property type="match status" value="1"/>
</dbReference>
<dbReference type="SUPFAM" id="SSF52540">
    <property type="entry name" value="P-loop containing nucleoside triphosphate hydrolases"/>
    <property type="match status" value="1"/>
</dbReference>
<dbReference type="Gene3D" id="3.30.710.10">
    <property type="entry name" value="Potassium Channel Kv1.1, Chain A"/>
    <property type="match status" value="2"/>
</dbReference>
<dbReference type="InterPro" id="IPR011333">
    <property type="entry name" value="SKP1/BTB/POZ_sf"/>
</dbReference>
<feature type="domain" description="BTB" evidence="1">
    <location>
        <begin position="258"/>
        <end position="354"/>
    </location>
</feature>
<dbReference type="OMA" id="CACRERD"/>
<organism evidence="2 3">
    <name type="scientific">Callorhinchus milii</name>
    <name type="common">Ghost shark</name>
    <dbReference type="NCBI Taxonomy" id="7868"/>
    <lineage>
        <taxon>Eukaryota</taxon>
        <taxon>Metazoa</taxon>
        <taxon>Chordata</taxon>
        <taxon>Craniata</taxon>
        <taxon>Vertebrata</taxon>
        <taxon>Chondrichthyes</taxon>
        <taxon>Holocephali</taxon>
        <taxon>Chimaeriformes</taxon>
        <taxon>Callorhinchidae</taxon>
        <taxon>Callorhinchus</taxon>
    </lineage>
</organism>
<gene>
    <name evidence="2" type="primary">rhobtb3</name>
</gene>
<reference evidence="3" key="1">
    <citation type="journal article" date="2006" name="Science">
        <title>Ancient noncoding elements conserved in the human genome.</title>
        <authorList>
            <person name="Venkatesh B."/>
            <person name="Kirkness E.F."/>
            <person name="Loh Y.H."/>
            <person name="Halpern A.L."/>
            <person name="Lee A.P."/>
            <person name="Johnson J."/>
            <person name="Dandona N."/>
            <person name="Viswanathan L.D."/>
            <person name="Tay A."/>
            <person name="Venter J.C."/>
            <person name="Strausberg R.L."/>
            <person name="Brenner S."/>
        </authorList>
    </citation>
    <scope>NUCLEOTIDE SEQUENCE [LARGE SCALE GENOMIC DNA]</scope>
</reference>
<dbReference type="PROSITE" id="PS50097">
    <property type="entry name" value="BTB"/>
    <property type="match status" value="2"/>
</dbReference>
<sequence length="634" mass="71997">MSVHIVALGNEKGGFIEESQAQPNLITTYFGRNSIIRHIEERRLLSFASHTTFPAFAEYQACVFGRVRVLVHDCPSWDLFDNDWYSSRNVVGQADIIVLKYSINDKASFQDVKDNYVPMIKRILNQWTIPVIVAAVGARQNEDGPPCSCPLCTSDKGSYVPSCEGLQLSKEIGATYLELHSLNDFYVGKYFGGVLEYFIIQSLKQKSSQKDKKKKRSSRLHVAPPPRLTEPVKLPCLKIEDSRYHCDLLGLFYSSQCADVAFCCKGGQEVARAHRVVLCTVSQVFMFLFGVANACELDDSSGRSTLDLFVTDPKDIKLAPNQDLHYNRHPIRVIIRDSLLCASYPEILKFIYTGADLWEELESTLCKKLTNAEQAKHVLEIVKCLVPCNDKMLCSSPVTTRRSNAKRLPESHCCTLSLFFKSLVLADVVFKIQGTVVHAHRAVLVARCEVMAAMFNGNYAETKACLVPIHGVSKETFLSFLEYLYTDACCTASILQAMALFICAEMYQVPRLQQICESYIVTQLQSMPSRELTSTNLSIVNLLKKAKFHNAIRLSTWLLHFIASNYLIFSQKVEFQELSEEEQAFVENHRWPSSVYLQELTEYRHHMHSRRSRCSLMPWISERARHILNTENPT</sequence>
<dbReference type="CDD" id="cd18360">
    <property type="entry name" value="BTB2_POZ_RHOBTB3"/>
    <property type="match status" value="1"/>
</dbReference>
<dbReference type="InterPro" id="IPR000210">
    <property type="entry name" value="BTB/POZ_dom"/>
</dbReference>
<dbReference type="InterPro" id="IPR027417">
    <property type="entry name" value="P-loop_NTPase"/>
</dbReference>
<feature type="domain" description="BTB" evidence="1">
    <location>
        <begin position="426"/>
        <end position="487"/>
    </location>
</feature>
<protein>
    <submittedName>
        <fullName evidence="2">Rho related BTB domain containing 3</fullName>
    </submittedName>
</protein>
<reference evidence="3" key="2">
    <citation type="journal article" date="2007" name="PLoS Biol.">
        <title>Survey sequencing and comparative analysis of the elephant shark (Callorhinchus milii) genome.</title>
        <authorList>
            <person name="Venkatesh B."/>
            <person name="Kirkness E.F."/>
            <person name="Loh Y.H."/>
            <person name="Halpern A.L."/>
            <person name="Lee A.P."/>
            <person name="Johnson J."/>
            <person name="Dandona N."/>
            <person name="Viswanathan L.D."/>
            <person name="Tay A."/>
            <person name="Venter J.C."/>
            <person name="Strausberg R.L."/>
            <person name="Brenner S."/>
        </authorList>
    </citation>
    <scope>NUCLEOTIDE SEQUENCE [LARGE SCALE GENOMIC DNA]</scope>
</reference>
<keyword evidence="3" id="KW-1185">Reference proteome</keyword>
<dbReference type="PANTHER" id="PTHR24413">
    <property type="entry name" value="SPECKLE-TYPE POZ PROTEIN"/>
    <property type="match status" value="1"/>
</dbReference>
<dbReference type="Gene3D" id="3.40.50.300">
    <property type="entry name" value="P-loop containing nucleotide triphosphate hydrolases"/>
    <property type="match status" value="1"/>
</dbReference>
<dbReference type="Pfam" id="PF00651">
    <property type="entry name" value="BTB"/>
    <property type="match status" value="1"/>
</dbReference>
<dbReference type="Ensembl" id="ENSCMIT00000041629.1">
    <property type="protein sequence ID" value="ENSCMIP00000041049.1"/>
    <property type="gene ID" value="ENSCMIG00000017101.1"/>
</dbReference>
<dbReference type="InParanoid" id="A0A4W3JCG8"/>
<reference evidence="2" key="4">
    <citation type="submission" date="2025-08" db="UniProtKB">
        <authorList>
            <consortium name="Ensembl"/>
        </authorList>
    </citation>
    <scope>IDENTIFICATION</scope>
</reference>
<dbReference type="SUPFAM" id="SSF54695">
    <property type="entry name" value="POZ domain"/>
    <property type="match status" value="2"/>
</dbReference>
<name>A0A4W3JCG8_CALMI</name>
<evidence type="ECO:0000313" key="3">
    <source>
        <dbReference type="Proteomes" id="UP000314986"/>
    </source>
</evidence>
<evidence type="ECO:0000313" key="2">
    <source>
        <dbReference type="Ensembl" id="ENSCMIP00000041049.1"/>
    </source>
</evidence>
<dbReference type="AlphaFoldDB" id="A0A4W3JCG8"/>
<dbReference type="SMART" id="SM00225">
    <property type="entry name" value="BTB"/>
    <property type="match status" value="1"/>
</dbReference>